<gene>
    <name evidence="2" type="ORF">FYJ61_01500</name>
</gene>
<comment type="caution">
    <text evidence="2">The sequence shown here is derived from an EMBL/GenBank/DDBJ whole genome shotgun (WGS) entry which is preliminary data.</text>
</comment>
<reference evidence="2 3" key="1">
    <citation type="submission" date="2019-08" db="EMBL/GenBank/DDBJ databases">
        <title>In-depth cultivation of the pig gut microbiome towards novel bacterial diversity and tailored functional studies.</title>
        <authorList>
            <person name="Wylensek D."/>
            <person name="Hitch T.C.A."/>
            <person name="Clavel T."/>
        </authorList>
    </citation>
    <scope>NUCLEOTIDE SEQUENCE [LARGE SCALE GENOMIC DNA]</scope>
    <source>
        <strain evidence="2 3">WCA-470BD-2E</strain>
    </source>
</reference>
<dbReference type="EMBL" id="VUMW01000002">
    <property type="protein sequence ID" value="MST79176.1"/>
    <property type="molecule type" value="Genomic_DNA"/>
</dbReference>
<evidence type="ECO:0000313" key="3">
    <source>
        <dbReference type="Proteomes" id="UP000452141"/>
    </source>
</evidence>
<dbReference type="RefSeq" id="WP_009557314.1">
    <property type="nucleotide sequence ID" value="NZ_JAQYAR010000077.1"/>
</dbReference>
<proteinExistence type="predicted"/>
<feature type="transmembrane region" description="Helical" evidence="1">
    <location>
        <begin position="33"/>
        <end position="59"/>
    </location>
</feature>
<name>A0A844FL97_9LACO</name>
<accession>A0A844FL97</accession>
<evidence type="ECO:0000256" key="1">
    <source>
        <dbReference type="SAM" id="Phobius"/>
    </source>
</evidence>
<keyword evidence="1" id="KW-1133">Transmembrane helix</keyword>
<sequence>MLSILFMIFILWLCWKIGIGFLRVILFLIGAGLVAVFAMSLLMPLLALIAVGGAIFAAAKTF</sequence>
<organism evidence="2 3">
    <name type="scientific">Lactobacillus equicursoris</name>
    <dbReference type="NCBI Taxonomy" id="420645"/>
    <lineage>
        <taxon>Bacteria</taxon>
        <taxon>Bacillati</taxon>
        <taxon>Bacillota</taxon>
        <taxon>Bacilli</taxon>
        <taxon>Lactobacillales</taxon>
        <taxon>Lactobacillaceae</taxon>
        <taxon>Lactobacillus</taxon>
    </lineage>
</organism>
<protein>
    <submittedName>
        <fullName evidence="2">Uncharacterized protein</fullName>
    </submittedName>
</protein>
<dbReference type="AlphaFoldDB" id="A0A844FL97"/>
<evidence type="ECO:0000313" key="2">
    <source>
        <dbReference type="EMBL" id="MST79176.1"/>
    </source>
</evidence>
<keyword evidence="1" id="KW-0472">Membrane</keyword>
<dbReference type="Proteomes" id="UP000452141">
    <property type="component" value="Unassembled WGS sequence"/>
</dbReference>
<keyword evidence="1" id="KW-0812">Transmembrane</keyword>
<feature type="transmembrane region" description="Helical" evidence="1">
    <location>
        <begin position="6"/>
        <end position="26"/>
    </location>
</feature>